<evidence type="ECO:0000259" key="8">
    <source>
        <dbReference type="Pfam" id="PF00999"/>
    </source>
</evidence>
<feature type="transmembrane region" description="Helical" evidence="7">
    <location>
        <begin position="81"/>
        <end position="106"/>
    </location>
</feature>
<evidence type="ECO:0000256" key="5">
    <source>
        <dbReference type="ARBA" id="ARBA00022989"/>
    </source>
</evidence>
<dbReference type="InterPro" id="IPR038770">
    <property type="entry name" value="Na+/solute_symporter_sf"/>
</dbReference>
<name>A0A7J4IYD2_9ARCH</name>
<sequence>MVEALPLTTIGIIIVIAILVSIIVKKFGQNPVLGYIIAGFLLGPFLLKFLHPTDPLVVGFSEMGLFILLFYLGLELSLKDFLAAGTTSFFLAIIDILLSVAVGFAISYAFGFSLMFSLIIGLMLFCTSTAIVAKFALDNKIMGLPSTQISISILILQDFLGIILLVFVTSFSKSGEAIDLAISAVMFAAAAFFVVYQLGQWVEDWLTKNSFGHIEITLFSLGIGLVVATLASVLHLSTALGAYFAGFALAETEAGRRIKHDIHFLRDFFLVFFFVSFGTTIFFSHEAGTVVIPSPDVLATMLGLAILLIIGGTMAHGIVFSLFGPLFGLRRGEDTSRAAILLGPLGEFVVIIATSAVVMLGQKEALLLPTISFMVIAVSVILFQPMYSKMAGHVKLFGMLPRIFSTREHSTVAAHNDESMEHFKRFAINMFVVLAIAWVAVLLYYNLPRLGIPIIYSRQATTAIIFAVFAALPFFRAMKAARHILRALHIRKIPRAV</sequence>
<dbReference type="GO" id="GO:0016020">
    <property type="term" value="C:membrane"/>
    <property type="evidence" value="ECO:0007669"/>
    <property type="project" value="UniProtKB-SubCell"/>
</dbReference>
<dbReference type="GO" id="GO:0015297">
    <property type="term" value="F:antiporter activity"/>
    <property type="evidence" value="ECO:0007669"/>
    <property type="project" value="InterPro"/>
</dbReference>
<dbReference type="PANTHER" id="PTHR42751:SF6">
    <property type="entry name" value="CONSERVED INTEGRAL MEMBRANE TRANSPORT PROTEIN-RELATED"/>
    <property type="match status" value="1"/>
</dbReference>
<feature type="transmembrane region" description="Helical" evidence="7">
    <location>
        <begin position="32"/>
        <end position="50"/>
    </location>
</feature>
<dbReference type="Proteomes" id="UP000565078">
    <property type="component" value="Unassembled WGS sequence"/>
</dbReference>
<feature type="transmembrane region" description="Helical" evidence="7">
    <location>
        <begin position="339"/>
        <end position="360"/>
    </location>
</feature>
<feature type="transmembrane region" description="Helical" evidence="7">
    <location>
        <begin position="426"/>
        <end position="447"/>
    </location>
</feature>
<feature type="transmembrane region" description="Helical" evidence="7">
    <location>
        <begin position="112"/>
        <end position="137"/>
    </location>
</feature>
<reference evidence="10" key="1">
    <citation type="journal article" date="2020" name="bioRxiv">
        <title>A rank-normalized archaeal taxonomy based on genome phylogeny resolves widespread incomplete and uneven classifications.</title>
        <authorList>
            <person name="Rinke C."/>
            <person name="Chuvochina M."/>
            <person name="Mussig A.J."/>
            <person name="Chaumeil P.-A."/>
            <person name="Waite D.W."/>
            <person name="Whitman W.B."/>
            <person name="Parks D.H."/>
            <person name="Hugenholtz P."/>
        </authorList>
    </citation>
    <scope>NUCLEOTIDE SEQUENCE [LARGE SCALE GENOMIC DNA]</scope>
</reference>
<feature type="transmembrane region" description="Helical" evidence="7">
    <location>
        <begin position="459"/>
        <end position="478"/>
    </location>
</feature>
<accession>A0A7J4IYD2</accession>
<dbReference type="AlphaFoldDB" id="A0A7J4IYD2"/>
<feature type="transmembrane region" description="Helical" evidence="7">
    <location>
        <begin position="149"/>
        <end position="168"/>
    </location>
</feature>
<dbReference type="Gene3D" id="1.20.1530.20">
    <property type="match status" value="1"/>
</dbReference>
<evidence type="ECO:0000256" key="6">
    <source>
        <dbReference type="ARBA" id="ARBA00023136"/>
    </source>
</evidence>
<keyword evidence="6 7" id="KW-0472">Membrane</keyword>
<dbReference type="Pfam" id="PF00999">
    <property type="entry name" value="Na_H_Exchanger"/>
    <property type="match status" value="1"/>
</dbReference>
<feature type="transmembrane region" description="Helical" evidence="7">
    <location>
        <begin position="180"/>
        <end position="199"/>
    </location>
</feature>
<evidence type="ECO:0000256" key="3">
    <source>
        <dbReference type="ARBA" id="ARBA00022448"/>
    </source>
</evidence>
<feature type="transmembrane region" description="Helical" evidence="7">
    <location>
        <begin position="234"/>
        <end position="252"/>
    </location>
</feature>
<proteinExistence type="inferred from homology"/>
<comment type="caution">
    <text evidence="9">The sequence shown here is derived from an EMBL/GenBank/DDBJ whole genome shotgun (WGS) entry which is preliminary data.</text>
</comment>
<evidence type="ECO:0000313" key="9">
    <source>
        <dbReference type="EMBL" id="HIH10543.1"/>
    </source>
</evidence>
<feature type="transmembrane region" description="Helical" evidence="7">
    <location>
        <begin position="366"/>
        <end position="387"/>
    </location>
</feature>
<gene>
    <name evidence="9" type="ORF">HA254_07820</name>
</gene>
<evidence type="ECO:0000256" key="4">
    <source>
        <dbReference type="ARBA" id="ARBA00022692"/>
    </source>
</evidence>
<organism evidence="9 10">
    <name type="scientific">Candidatus Iainarchaeum sp</name>
    <dbReference type="NCBI Taxonomy" id="3101447"/>
    <lineage>
        <taxon>Archaea</taxon>
        <taxon>Candidatus Iainarchaeota</taxon>
        <taxon>Candidatus Iainarchaeia</taxon>
        <taxon>Candidatus Iainarchaeales</taxon>
        <taxon>Candidatus Iainarchaeaceae</taxon>
        <taxon>Candidatus Iainarchaeum</taxon>
    </lineage>
</organism>
<feature type="domain" description="Cation/H+ exchanger transmembrane" evidence="8">
    <location>
        <begin position="14"/>
        <end position="382"/>
    </location>
</feature>
<dbReference type="InterPro" id="IPR006153">
    <property type="entry name" value="Cation/H_exchanger_TM"/>
</dbReference>
<feature type="transmembrane region" description="Helical" evidence="7">
    <location>
        <begin position="264"/>
        <end position="284"/>
    </location>
</feature>
<comment type="subcellular location">
    <subcellularLocation>
        <location evidence="1">Membrane</location>
        <topology evidence="1">Multi-pass membrane protein</topology>
    </subcellularLocation>
</comment>
<dbReference type="EMBL" id="DUGC01000123">
    <property type="protein sequence ID" value="HIH10543.1"/>
    <property type="molecule type" value="Genomic_DNA"/>
</dbReference>
<dbReference type="PANTHER" id="PTHR42751">
    <property type="entry name" value="SODIUM/HYDROGEN EXCHANGER FAMILY/TRKA DOMAIN PROTEIN"/>
    <property type="match status" value="1"/>
</dbReference>
<comment type="similarity">
    <text evidence="2">Belongs to the monovalent cation:proton antiporter 2 (CPA2) transporter (TC 2.A.37) family.</text>
</comment>
<evidence type="ECO:0000256" key="1">
    <source>
        <dbReference type="ARBA" id="ARBA00004141"/>
    </source>
</evidence>
<keyword evidence="3" id="KW-0813">Transport</keyword>
<evidence type="ECO:0000256" key="7">
    <source>
        <dbReference type="SAM" id="Phobius"/>
    </source>
</evidence>
<evidence type="ECO:0000256" key="2">
    <source>
        <dbReference type="ARBA" id="ARBA00005551"/>
    </source>
</evidence>
<protein>
    <submittedName>
        <fullName evidence="9">Cation:proton antiporter</fullName>
    </submittedName>
</protein>
<keyword evidence="5 7" id="KW-1133">Transmembrane helix</keyword>
<feature type="transmembrane region" description="Helical" evidence="7">
    <location>
        <begin position="304"/>
        <end position="327"/>
    </location>
</feature>
<keyword evidence="4 7" id="KW-0812">Transmembrane</keyword>
<feature type="transmembrane region" description="Helical" evidence="7">
    <location>
        <begin position="6"/>
        <end position="25"/>
    </location>
</feature>
<dbReference type="GO" id="GO:1902600">
    <property type="term" value="P:proton transmembrane transport"/>
    <property type="evidence" value="ECO:0007669"/>
    <property type="project" value="InterPro"/>
</dbReference>
<evidence type="ECO:0000313" key="10">
    <source>
        <dbReference type="Proteomes" id="UP000565078"/>
    </source>
</evidence>